<organism evidence="4 5">
    <name type="scientific">Allisonella histaminiformans</name>
    <dbReference type="NCBI Taxonomy" id="209880"/>
    <lineage>
        <taxon>Bacteria</taxon>
        <taxon>Bacillati</taxon>
        <taxon>Bacillota</taxon>
        <taxon>Negativicutes</taxon>
        <taxon>Veillonellales</taxon>
        <taxon>Veillonellaceae</taxon>
        <taxon>Allisonella</taxon>
    </lineage>
</organism>
<dbReference type="InterPro" id="IPR036866">
    <property type="entry name" value="RibonucZ/Hydroxyglut_hydro"/>
</dbReference>
<dbReference type="EMBL" id="FMXA01000009">
    <property type="protein sequence ID" value="SDA49257.1"/>
    <property type="molecule type" value="Genomic_DNA"/>
</dbReference>
<accession>A0A1G5VVK9</accession>
<dbReference type="InterPro" id="IPR022877">
    <property type="entry name" value="UPF0173"/>
</dbReference>
<evidence type="ECO:0000256" key="1">
    <source>
        <dbReference type="ARBA" id="ARBA00022801"/>
    </source>
</evidence>
<dbReference type="Proteomes" id="UP000199689">
    <property type="component" value="Unassembled WGS sequence"/>
</dbReference>
<dbReference type="RefSeq" id="WP_091364248.1">
    <property type="nucleotide sequence ID" value="NZ_CALJSX010000033.1"/>
</dbReference>
<dbReference type="PANTHER" id="PTHR43546:SF3">
    <property type="entry name" value="UPF0173 METAL-DEPENDENT HYDROLASE MJ1163"/>
    <property type="match status" value="1"/>
</dbReference>
<dbReference type="AlphaFoldDB" id="A0A1G5VVK9"/>
<dbReference type="GeneID" id="87755903"/>
<protein>
    <recommendedName>
        <fullName evidence="2">UPF0173 metal-dependent hydrolase SAMN02910343_00876</fullName>
    </recommendedName>
</protein>
<comment type="similarity">
    <text evidence="2">Belongs to the UPF0173 family.</text>
</comment>
<keyword evidence="5" id="KW-1185">Reference proteome</keyword>
<dbReference type="STRING" id="209880.SAMN02910343_00876"/>
<evidence type="ECO:0000259" key="3">
    <source>
        <dbReference type="SMART" id="SM00849"/>
    </source>
</evidence>
<evidence type="ECO:0000313" key="5">
    <source>
        <dbReference type="Proteomes" id="UP000199689"/>
    </source>
</evidence>
<dbReference type="SUPFAM" id="SSF56281">
    <property type="entry name" value="Metallo-hydrolase/oxidoreductase"/>
    <property type="match status" value="1"/>
</dbReference>
<dbReference type="Pfam" id="PF12706">
    <property type="entry name" value="Lactamase_B_2"/>
    <property type="match status" value="1"/>
</dbReference>
<dbReference type="OrthoDB" id="9789133at2"/>
<dbReference type="InterPro" id="IPR050114">
    <property type="entry name" value="UPF0173_UPF0282_UlaG_hydrolase"/>
</dbReference>
<gene>
    <name evidence="4" type="ORF">SAMN02910343_00876</name>
</gene>
<dbReference type="Gene3D" id="3.60.15.10">
    <property type="entry name" value="Ribonuclease Z/Hydroxyacylglutathione hydrolase-like"/>
    <property type="match status" value="1"/>
</dbReference>
<proteinExistence type="inferred from homology"/>
<dbReference type="InterPro" id="IPR001279">
    <property type="entry name" value="Metallo-B-lactamas"/>
</dbReference>
<sequence length="239" mass="25477">MKAKYNLKFIYHGHACFELKTPSLTLLFDPFLDGNEKSDVSSGDVFCDMILLSHAHSDHFGDAAAIAQRTNAIVIGVPEVLGLLPEGVHSHGMNLGGTVQTQFGSITMVPALHSSGVAGGCACGYVLSFTDGPTVYYAGDTALFGDMELIGRYFHIDYAVLPIGDNFTMGPDAAVEAAKMLHAGAVIPVHYNTWPVIAQDVKAFREKVEGAGMRCHPLAAGQALVLDLDIRDARAKGEL</sequence>
<dbReference type="HAMAP" id="MF_00457">
    <property type="entry name" value="UPF0173"/>
    <property type="match status" value="1"/>
</dbReference>
<dbReference type="SMART" id="SM00849">
    <property type="entry name" value="Lactamase_B"/>
    <property type="match status" value="1"/>
</dbReference>
<dbReference type="PANTHER" id="PTHR43546">
    <property type="entry name" value="UPF0173 METAL-DEPENDENT HYDROLASE MJ1163-RELATED"/>
    <property type="match status" value="1"/>
</dbReference>
<evidence type="ECO:0000256" key="2">
    <source>
        <dbReference type="HAMAP-Rule" id="MF_00457"/>
    </source>
</evidence>
<keyword evidence="1 2" id="KW-0378">Hydrolase</keyword>
<reference evidence="4 5" key="1">
    <citation type="submission" date="2016-10" db="EMBL/GenBank/DDBJ databases">
        <authorList>
            <person name="de Groot N.N."/>
        </authorList>
    </citation>
    <scope>NUCLEOTIDE SEQUENCE [LARGE SCALE GENOMIC DNA]</scope>
    <source>
        <strain evidence="4 5">DSM 15230</strain>
    </source>
</reference>
<feature type="domain" description="Metallo-beta-lactamase" evidence="3">
    <location>
        <begin position="13"/>
        <end position="190"/>
    </location>
</feature>
<name>A0A1G5VVK9_9FIRM</name>
<dbReference type="NCBIfam" id="NF001911">
    <property type="entry name" value="PRK00685.1"/>
    <property type="match status" value="1"/>
</dbReference>
<evidence type="ECO:0000313" key="4">
    <source>
        <dbReference type="EMBL" id="SDA49257.1"/>
    </source>
</evidence>
<dbReference type="GO" id="GO:0016787">
    <property type="term" value="F:hydrolase activity"/>
    <property type="evidence" value="ECO:0007669"/>
    <property type="project" value="UniProtKB-UniRule"/>
</dbReference>